<keyword evidence="2" id="KW-0378">Hydrolase</keyword>
<dbReference type="SUPFAM" id="SSF50891">
    <property type="entry name" value="Cyclophilin-like"/>
    <property type="match status" value="1"/>
</dbReference>
<evidence type="ECO:0000256" key="2">
    <source>
        <dbReference type="ARBA" id="ARBA00022801"/>
    </source>
</evidence>
<feature type="domain" description="Carboxyltransferase" evidence="4">
    <location>
        <begin position="1"/>
        <end position="200"/>
    </location>
</feature>
<evidence type="ECO:0000259" key="4">
    <source>
        <dbReference type="SMART" id="SM00796"/>
    </source>
</evidence>
<sequence length="229" mass="25799">MNIHVAGENALIVYVGDQVSPEVTQNILHLCQQLRPYVGRELIDLVPSYASVLVIFDPLKIDHLAVRKWIRFAYESHFNSHSDDQRRLVRLPVYYAGPDLQRVAEHKSLSSDEVVERHSSQSYQVYAIGFAPGFAYLGELDESLVMPRLDTPRKRVPKGAVAIADRQTAVYPKQSPGGWNLIGYCPIPMFEPEEQPPMPVQSGDLVQFYAIDEQTFFDMGGELPKGEIA</sequence>
<dbReference type="NCBIfam" id="TIGR00370">
    <property type="entry name" value="5-oxoprolinase subunit PxpB"/>
    <property type="match status" value="1"/>
</dbReference>
<dbReference type="OrthoDB" id="9778567at2"/>
<gene>
    <name evidence="5" type="ORF">RED65_16251</name>
</gene>
<dbReference type="Pfam" id="PF02682">
    <property type="entry name" value="CT_C_D"/>
    <property type="match status" value="1"/>
</dbReference>
<dbReference type="Gene3D" id="3.30.1360.40">
    <property type="match status" value="1"/>
</dbReference>
<dbReference type="PANTHER" id="PTHR34698:SF2">
    <property type="entry name" value="5-OXOPROLINASE SUBUNIT B"/>
    <property type="match status" value="1"/>
</dbReference>
<keyword evidence="3" id="KW-0067">ATP-binding</keyword>
<keyword evidence="6" id="KW-1185">Reference proteome</keyword>
<dbReference type="GO" id="GO:0005524">
    <property type="term" value="F:ATP binding"/>
    <property type="evidence" value="ECO:0007669"/>
    <property type="project" value="UniProtKB-KW"/>
</dbReference>
<dbReference type="InterPro" id="IPR003833">
    <property type="entry name" value="CT_C_D"/>
</dbReference>
<dbReference type="HOGENOM" id="CLU_020207_1_0_6"/>
<accession>Q1N2K1</accession>
<dbReference type="STRING" id="207949.RED65_16251"/>
<dbReference type="InterPro" id="IPR029000">
    <property type="entry name" value="Cyclophilin-like_dom_sf"/>
</dbReference>
<protein>
    <recommendedName>
        <fullName evidence="4">Carboxyltransferase domain-containing protein</fullName>
    </recommendedName>
</protein>
<dbReference type="PANTHER" id="PTHR34698">
    <property type="entry name" value="5-OXOPROLINASE SUBUNIT B"/>
    <property type="match status" value="1"/>
</dbReference>
<reference evidence="5 6" key="1">
    <citation type="submission" date="2006-03" db="EMBL/GenBank/DDBJ databases">
        <authorList>
            <person name="Pinhassi J."/>
            <person name="Pedros-Alio C."/>
            <person name="Ferriera S."/>
            <person name="Johnson J."/>
            <person name="Kravitz S."/>
            <person name="Halpern A."/>
            <person name="Remington K."/>
            <person name="Beeson K."/>
            <person name="Tran B."/>
            <person name="Rogers Y.-H."/>
            <person name="Friedman R."/>
            <person name="Venter J.C."/>
        </authorList>
    </citation>
    <scope>NUCLEOTIDE SEQUENCE [LARGE SCALE GENOMIC DNA]</scope>
    <source>
        <strain evidence="5 6">RED65</strain>
    </source>
</reference>
<dbReference type="SUPFAM" id="SSF160467">
    <property type="entry name" value="PH0987 N-terminal domain-like"/>
    <property type="match status" value="1"/>
</dbReference>
<dbReference type="RefSeq" id="WP_007018215.1">
    <property type="nucleotide sequence ID" value="NZ_CH724116.1"/>
</dbReference>
<evidence type="ECO:0000313" key="6">
    <source>
        <dbReference type="Proteomes" id="UP000004263"/>
    </source>
</evidence>
<evidence type="ECO:0000313" key="5">
    <source>
        <dbReference type="EMBL" id="EAT12406.1"/>
    </source>
</evidence>
<dbReference type="Proteomes" id="UP000004263">
    <property type="component" value="Unassembled WGS sequence"/>
</dbReference>
<dbReference type="SMART" id="SM00796">
    <property type="entry name" value="AHS1"/>
    <property type="match status" value="1"/>
</dbReference>
<dbReference type="EMBL" id="AAQH01000007">
    <property type="protein sequence ID" value="EAT12406.1"/>
    <property type="molecule type" value="Genomic_DNA"/>
</dbReference>
<name>Q1N2K1_9GAMM</name>
<dbReference type="InterPro" id="IPR010016">
    <property type="entry name" value="PxpB"/>
</dbReference>
<dbReference type="GO" id="GO:0016787">
    <property type="term" value="F:hydrolase activity"/>
    <property type="evidence" value="ECO:0007669"/>
    <property type="project" value="UniProtKB-KW"/>
</dbReference>
<proteinExistence type="predicted"/>
<dbReference type="Gene3D" id="2.40.100.10">
    <property type="entry name" value="Cyclophilin-like"/>
    <property type="match status" value="1"/>
</dbReference>
<organism evidence="5 6">
    <name type="scientific">Bermanella marisrubri</name>
    <dbReference type="NCBI Taxonomy" id="207949"/>
    <lineage>
        <taxon>Bacteria</taxon>
        <taxon>Pseudomonadati</taxon>
        <taxon>Pseudomonadota</taxon>
        <taxon>Gammaproteobacteria</taxon>
        <taxon>Oceanospirillales</taxon>
        <taxon>Oceanospirillaceae</taxon>
        <taxon>Bermanella</taxon>
    </lineage>
</organism>
<dbReference type="AlphaFoldDB" id="Q1N2K1"/>
<comment type="caution">
    <text evidence="5">The sequence shown here is derived from an EMBL/GenBank/DDBJ whole genome shotgun (WGS) entry which is preliminary data.</text>
</comment>
<evidence type="ECO:0000256" key="1">
    <source>
        <dbReference type="ARBA" id="ARBA00022741"/>
    </source>
</evidence>
<keyword evidence="1" id="KW-0547">Nucleotide-binding</keyword>
<evidence type="ECO:0000256" key="3">
    <source>
        <dbReference type="ARBA" id="ARBA00022840"/>
    </source>
</evidence>